<sequence length="68" mass="7566">MCHLSKEDCQGMGGAIVRNVCIVSLASFRDQCIQFSALYHFFVSRTNPVIILSLGPEEAGMKRFFASH</sequence>
<evidence type="ECO:0000313" key="2">
    <source>
        <dbReference type="Proteomes" id="UP000008177"/>
    </source>
</evidence>
<reference evidence="2" key="1">
    <citation type="journal article" date="2011" name="PLoS Genet.">
        <title>Genomic analysis of the necrotrophic fungal pathogens Sclerotinia sclerotiorum and Botrytis cinerea.</title>
        <authorList>
            <person name="Amselem J."/>
            <person name="Cuomo C.A."/>
            <person name="van Kan J.A."/>
            <person name="Viaud M."/>
            <person name="Benito E.P."/>
            <person name="Couloux A."/>
            <person name="Coutinho P.M."/>
            <person name="de Vries R.P."/>
            <person name="Dyer P.S."/>
            <person name="Fillinger S."/>
            <person name="Fournier E."/>
            <person name="Gout L."/>
            <person name="Hahn M."/>
            <person name="Kohn L."/>
            <person name="Lapalu N."/>
            <person name="Plummer K.M."/>
            <person name="Pradier J.M."/>
            <person name="Quevillon E."/>
            <person name="Sharon A."/>
            <person name="Simon A."/>
            <person name="ten Have A."/>
            <person name="Tudzynski B."/>
            <person name="Tudzynski P."/>
            <person name="Wincker P."/>
            <person name="Andrew M."/>
            <person name="Anthouard V."/>
            <person name="Beever R.E."/>
            <person name="Beffa R."/>
            <person name="Benoit I."/>
            <person name="Bouzid O."/>
            <person name="Brault B."/>
            <person name="Chen Z."/>
            <person name="Choquer M."/>
            <person name="Collemare J."/>
            <person name="Cotton P."/>
            <person name="Danchin E.G."/>
            <person name="Da Silva C."/>
            <person name="Gautier A."/>
            <person name="Giraud C."/>
            <person name="Giraud T."/>
            <person name="Gonzalez C."/>
            <person name="Grossetete S."/>
            <person name="Guldener U."/>
            <person name="Henrissat B."/>
            <person name="Howlett B.J."/>
            <person name="Kodira C."/>
            <person name="Kretschmer M."/>
            <person name="Lappartient A."/>
            <person name="Leroch M."/>
            <person name="Levis C."/>
            <person name="Mauceli E."/>
            <person name="Neuveglise C."/>
            <person name="Oeser B."/>
            <person name="Pearson M."/>
            <person name="Poulain J."/>
            <person name="Poussereau N."/>
            <person name="Quesneville H."/>
            <person name="Rascle C."/>
            <person name="Schumacher J."/>
            <person name="Segurens B."/>
            <person name="Sexton A."/>
            <person name="Silva E."/>
            <person name="Sirven C."/>
            <person name="Soanes D.M."/>
            <person name="Talbot N.J."/>
            <person name="Templeton M."/>
            <person name="Yandava C."/>
            <person name="Yarden O."/>
            <person name="Zeng Q."/>
            <person name="Rollins J.A."/>
            <person name="Lebrun M.H."/>
            <person name="Dickman M."/>
        </authorList>
    </citation>
    <scope>NUCLEOTIDE SEQUENCE [LARGE SCALE GENOMIC DNA]</scope>
    <source>
        <strain evidence="2">T4</strain>
    </source>
</reference>
<evidence type="ECO:0000313" key="1">
    <source>
        <dbReference type="EMBL" id="CCD48328.1"/>
    </source>
</evidence>
<dbReference type="HOGENOM" id="CLU_2793696_0_0_1"/>
<accession>G2Y6S6</accession>
<name>G2Y6S6_BOTF4</name>
<dbReference type="Proteomes" id="UP000008177">
    <property type="component" value="Unplaced contigs"/>
</dbReference>
<dbReference type="AlphaFoldDB" id="G2Y6S6"/>
<protein>
    <submittedName>
        <fullName evidence="1">Uncharacterized protein</fullName>
    </submittedName>
</protein>
<dbReference type="EMBL" id="FQ790293">
    <property type="protein sequence ID" value="CCD48328.1"/>
    <property type="molecule type" value="Genomic_DNA"/>
</dbReference>
<dbReference type="InParanoid" id="G2Y6S6"/>
<gene>
    <name evidence="1" type="ORF">BofuT4_uP107120.1</name>
</gene>
<organism evidence="1 2">
    <name type="scientific">Botryotinia fuckeliana (strain T4)</name>
    <name type="common">Noble rot fungus</name>
    <name type="synonym">Botrytis cinerea</name>
    <dbReference type="NCBI Taxonomy" id="999810"/>
    <lineage>
        <taxon>Eukaryota</taxon>
        <taxon>Fungi</taxon>
        <taxon>Dikarya</taxon>
        <taxon>Ascomycota</taxon>
        <taxon>Pezizomycotina</taxon>
        <taxon>Leotiomycetes</taxon>
        <taxon>Helotiales</taxon>
        <taxon>Sclerotiniaceae</taxon>
        <taxon>Botrytis</taxon>
    </lineage>
</organism>
<proteinExistence type="predicted"/>